<dbReference type="GO" id="GO:0080043">
    <property type="term" value="F:quercetin 3-O-glucosyltransferase activity"/>
    <property type="evidence" value="ECO:0007669"/>
    <property type="project" value="TreeGrafter"/>
</dbReference>
<feature type="compositionally biased region" description="Low complexity" evidence="2">
    <location>
        <begin position="166"/>
        <end position="177"/>
    </location>
</feature>
<proteinExistence type="inferred from homology"/>
<protein>
    <submittedName>
        <fullName evidence="3">Uncharacterized protein</fullName>
    </submittedName>
</protein>
<evidence type="ECO:0000313" key="3">
    <source>
        <dbReference type="EMBL" id="CAD1845370.1"/>
    </source>
</evidence>
<dbReference type="SUPFAM" id="SSF53756">
    <property type="entry name" value="UDP-Glycosyltransferase/glycogen phosphorylase"/>
    <property type="match status" value="1"/>
</dbReference>
<name>A0A6V7QQ62_ANACO</name>
<dbReference type="AlphaFoldDB" id="A0A6V7QQ62"/>
<feature type="compositionally biased region" description="Pro residues" evidence="2">
    <location>
        <begin position="152"/>
        <end position="165"/>
    </location>
</feature>
<dbReference type="GO" id="GO:0080044">
    <property type="term" value="F:quercetin 7-O-glucosyltransferase activity"/>
    <property type="evidence" value="ECO:0007669"/>
    <property type="project" value="TreeGrafter"/>
</dbReference>
<accession>A0A6V7QQ62</accession>
<evidence type="ECO:0000256" key="2">
    <source>
        <dbReference type="SAM" id="MobiDB-lite"/>
    </source>
</evidence>
<dbReference type="PANTHER" id="PTHR11926:SF1534">
    <property type="entry name" value="GLYCOSYLTRANSFERASE"/>
    <property type="match status" value="1"/>
</dbReference>
<feature type="region of interest" description="Disordered" evidence="2">
    <location>
        <begin position="131"/>
        <end position="177"/>
    </location>
</feature>
<dbReference type="EMBL" id="CAJEUB010000002">
    <property type="protein sequence ID" value="CAD1845370.1"/>
    <property type="molecule type" value="Genomic_DNA"/>
</dbReference>
<dbReference type="PANTHER" id="PTHR11926">
    <property type="entry name" value="GLUCOSYL/GLUCURONOSYL TRANSFERASES"/>
    <property type="match status" value="1"/>
</dbReference>
<gene>
    <name evidence="3" type="ORF">CB5_LOCUS28581</name>
</gene>
<sequence length="177" mass="18998">MAAHPEQQQSPRQKQKHMHFLVATFPLQGHINPALNLAKRLALAAGPSASVTFSTTTAAHRRMFPSASSRSDDDILHNDGLLTYAPFSDGHDHGWNGGIPDFNRYMSEFEQHGSRHLSDLVGNFAARAAQSPASSTPLSYRGSPMWRASTGSPPPSTGSNPPPSSPYTTTTSTDTTA</sequence>
<reference evidence="3" key="1">
    <citation type="submission" date="2020-07" db="EMBL/GenBank/DDBJ databases">
        <authorList>
            <person name="Lin J."/>
        </authorList>
    </citation>
    <scope>NUCLEOTIDE SEQUENCE</scope>
</reference>
<evidence type="ECO:0000256" key="1">
    <source>
        <dbReference type="ARBA" id="ARBA00009995"/>
    </source>
</evidence>
<organism evidence="3">
    <name type="scientific">Ananas comosus var. bracteatus</name>
    <name type="common">red pineapple</name>
    <dbReference type="NCBI Taxonomy" id="296719"/>
    <lineage>
        <taxon>Eukaryota</taxon>
        <taxon>Viridiplantae</taxon>
        <taxon>Streptophyta</taxon>
        <taxon>Embryophyta</taxon>
        <taxon>Tracheophyta</taxon>
        <taxon>Spermatophyta</taxon>
        <taxon>Magnoliopsida</taxon>
        <taxon>Liliopsida</taxon>
        <taxon>Poales</taxon>
        <taxon>Bromeliaceae</taxon>
        <taxon>Bromelioideae</taxon>
        <taxon>Ananas</taxon>
    </lineage>
</organism>
<comment type="similarity">
    <text evidence="1">Belongs to the UDP-glycosyltransferase family.</text>
</comment>
<dbReference type="Gene3D" id="3.40.50.2000">
    <property type="entry name" value="Glycogen Phosphorylase B"/>
    <property type="match status" value="1"/>
</dbReference>